<sequence length="355" mass="42822">MEVGKNIKNVVWEMRKLFLLEKIFFYSQIKPHYKNVKFDINRFLEFEISLPFQLALEDKSLFNFTKENCILHYFYKTHEREEIIVEHKDLSVKKYYTSVIVAISYNFDIYKEETYEEINNKLFDYSLEELNKQIIAYGVCTKDDSCFRVTKEMLFPVILMNLVNLEEIKNEKSIFTLNMNVPYKKESLKQENIYECLRIYNIYNEKSNPLIYSEMYVLKARRKFREGFYDDAVISIQTNIEILIRIIYREVLICSGVSESDIENKLEDESFMSIVKKQLARYIGGIWDITREETSICNWYNNTYKLRNRIVHGGYFPTFNETDIAISAAMKFREYIFNRVREKKKIYSKLNEYFK</sequence>
<organism evidence="1">
    <name type="scientific">Anaerococcus vaginalis</name>
    <dbReference type="NCBI Taxonomy" id="33037"/>
    <lineage>
        <taxon>Bacteria</taxon>
        <taxon>Bacillati</taxon>
        <taxon>Bacillota</taxon>
        <taxon>Tissierellia</taxon>
        <taxon>Tissierellales</taxon>
        <taxon>Peptoniphilaceae</taxon>
        <taxon>Anaerococcus</taxon>
    </lineage>
</organism>
<protein>
    <submittedName>
        <fullName evidence="1">Uncharacterized protein</fullName>
    </submittedName>
</protein>
<proteinExistence type="predicted"/>
<dbReference type="AlphaFoldDB" id="A0A6N2UGA9"/>
<name>A0A6N2UGA9_9FIRM</name>
<evidence type="ECO:0000313" key="1">
    <source>
        <dbReference type="EMBL" id="VYT15441.1"/>
    </source>
</evidence>
<reference evidence="1" key="1">
    <citation type="submission" date="2019-11" db="EMBL/GenBank/DDBJ databases">
        <authorList>
            <person name="Feng L."/>
        </authorList>
    </citation>
    <scope>NUCLEOTIDE SEQUENCE</scope>
    <source>
        <strain evidence="1">AvaginalisLFYP127</strain>
    </source>
</reference>
<gene>
    <name evidence="1" type="ORF">AVLFYP127_01052</name>
</gene>
<accession>A0A6N2UGA9</accession>
<dbReference type="EMBL" id="CACRSW010000030">
    <property type="protein sequence ID" value="VYT15441.1"/>
    <property type="molecule type" value="Genomic_DNA"/>
</dbReference>